<dbReference type="PANTHER" id="PTHR43019:SF23">
    <property type="entry name" value="PROTEASE DO-LIKE 5, CHLOROPLASTIC"/>
    <property type="match status" value="1"/>
</dbReference>
<gene>
    <name evidence="6" type="ORF">B0I08_102362</name>
</gene>
<feature type="transmembrane region" description="Helical" evidence="5">
    <location>
        <begin position="128"/>
        <end position="154"/>
    </location>
</feature>
<comment type="caution">
    <text evidence="6">The sequence shown here is derived from an EMBL/GenBank/DDBJ whole genome shotgun (WGS) entry which is preliminary data.</text>
</comment>
<dbReference type="GO" id="GO:0016020">
    <property type="term" value="C:membrane"/>
    <property type="evidence" value="ECO:0007669"/>
    <property type="project" value="UniProtKB-SubCell"/>
</dbReference>
<dbReference type="InterPro" id="IPR047680">
    <property type="entry name" value="MarP-like"/>
</dbReference>
<name>A0A2T0VHM9_9MICO</name>
<dbReference type="Gene3D" id="2.40.10.10">
    <property type="entry name" value="Trypsin-like serine proteases"/>
    <property type="match status" value="2"/>
</dbReference>
<accession>A0A2T0VHM9</accession>
<dbReference type="InterPro" id="IPR009003">
    <property type="entry name" value="Peptidase_S1_PA"/>
</dbReference>
<dbReference type="InterPro" id="IPR003825">
    <property type="entry name" value="Colicin-V_CvpA"/>
</dbReference>
<evidence type="ECO:0000313" key="7">
    <source>
        <dbReference type="Proteomes" id="UP000237983"/>
    </source>
</evidence>
<evidence type="ECO:0000313" key="6">
    <source>
        <dbReference type="EMBL" id="PRY69685.1"/>
    </source>
</evidence>
<organism evidence="6 7">
    <name type="scientific">Glaciihabitans tibetensis</name>
    <dbReference type="NCBI Taxonomy" id="1266600"/>
    <lineage>
        <taxon>Bacteria</taxon>
        <taxon>Bacillati</taxon>
        <taxon>Actinomycetota</taxon>
        <taxon>Actinomycetes</taxon>
        <taxon>Micrococcales</taxon>
        <taxon>Microbacteriaceae</taxon>
        <taxon>Glaciihabitans</taxon>
    </lineage>
</organism>
<evidence type="ECO:0000256" key="1">
    <source>
        <dbReference type="ARBA" id="ARBA00004141"/>
    </source>
</evidence>
<dbReference type="PROSITE" id="PS00135">
    <property type="entry name" value="TRYPSIN_SER"/>
    <property type="match status" value="1"/>
</dbReference>
<comment type="subcellular location">
    <subcellularLocation>
        <location evidence="1">Membrane</location>
        <topology evidence="1">Multi-pass membrane protein</topology>
    </subcellularLocation>
</comment>
<dbReference type="InterPro" id="IPR043504">
    <property type="entry name" value="Peptidase_S1_PA_chymotrypsin"/>
</dbReference>
<keyword evidence="7" id="KW-1185">Reference proteome</keyword>
<dbReference type="Proteomes" id="UP000237983">
    <property type="component" value="Unassembled WGS sequence"/>
</dbReference>
<dbReference type="InterPro" id="IPR033116">
    <property type="entry name" value="TRYPSIN_SER"/>
</dbReference>
<keyword evidence="3 5" id="KW-1133">Transmembrane helix</keyword>
<keyword evidence="4 5" id="KW-0472">Membrane</keyword>
<evidence type="ECO:0000256" key="2">
    <source>
        <dbReference type="ARBA" id="ARBA00022692"/>
    </source>
</evidence>
<keyword evidence="2 5" id="KW-0812">Transmembrane</keyword>
<evidence type="ECO:0000256" key="5">
    <source>
        <dbReference type="SAM" id="Phobius"/>
    </source>
</evidence>
<dbReference type="Pfam" id="PF13365">
    <property type="entry name" value="Trypsin_2"/>
    <property type="match status" value="1"/>
</dbReference>
<protein>
    <submittedName>
        <fullName evidence="6">Colicin V production protein</fullName>
    </submittedName>
</protein>
<sequence>MPSGTSAGRRHRDDARDYLRKAEPADMTDSVVLDVLLGLLLIGYLVYGFRHGLLHSVGSILGVAAGAIGAVLLIPLLGSWIPEPGWRIAATLAVLLVLLVGGQVLGASVAAMIRRRMKNSGLRAIDRVLGAVVSVLATALVLSMVSVSIAALGVPLLSTSIGSSVVLQRIDALTPAPVKTQLAQLRATVTNDGLPRIVEALGGPVAAPDLPTAAPASAALDRAAQSVVRITGNAYACGQSQSGSGFVVAEDRVVTNAHVVAGVSEPVVEVPGKGAQAATIVYFDPTDDLAVLAVDGLTAAPLRLTTTLAVGSAGVTDGYPFGGPFVSLPAQVISVATTDVNNIYNTDQSPRSIYTLAADVQQGDSGGPLLSEAGEVAGVVFAKSATTSNVGYAVTMEELLPVAQSAEGLVATVSSGDCIDG</sequence>
<dbReference type="AlphaFoldDB" id="A0A2T0VHM9"/>
<feature type="transmembrane region" description="Helical" evidence="5">
    <location>
        <begin position="61"/>
        <end position="82"/>
    </location>
</feature>
<dbReference type="PANTHER" id="PTHR43019">
    <property type="entry name" value="SERINE ENDOPROTEASE DEGS"/>
    <property type="match status" value="1"/>
</dbReference>
<feature type="transmembrane region" description="Helical" evidence="5">
    <location>
        <begin position="88"/>
        <end position="107"/>
    </location>
</feature>
<evidence type="ECO:0000256" key="3">
    <source>
        <dbReference type="ARBA" id="ARBA00022989"/>
    </source>
</evidence>
<proteinExistence type="predicted"/>
<dbReference type="GO" id="GO:0009403">
    <property type="term" value="P:toxin biosynthetic process"/>
    <property type="evidence" value="ECO:0007669"/>
    <property type="project" value="InterPro"/>
</dbReference>
<dbReference type="EMBL" id="PVTL01000002">
    <property type="protein sequence ID" value="PRY69685.1"/>
    <property type="molecule type" value="Genomic_DNA"/>
</dbReference>
<evidence type="ECO:0000256" key="4">
    <source>
        <dbReference type="ARBA" id="ARBA00023136"/>
    </source>
</evidence>
<dbReference type="SUPFAM" id="SSF50494">
    <property type="entry name" value="Trypsin-like serine proteases"/>
    <property type="match status" value="1"/>
</dbReference>
<reference evidence="6 7" key="1">
    <citation type="submission" date="2018-03" db="EMBL/GenBank/DDBJ databases">
        <title>Genomic Encyclopedia of Type Strains, Phase III (KMG-III): the genomes of soil and plant-associated and newly described type strains.</title>
        <authorList>
            <person name="Whitman W."/>
        </authorList>
    </citation>
    <scope>NUCLEOTIDE SEQUENCE [LARGE SCALE GENOMIC DNA]</scope>
    <source>
        <strain evidence="6 7">CGMCC 1.12484</strain>
    </source>
</reference>
<dbReference type="NCBIfam" id="NF033740">
    <property type="entry name" value="MarP_fam_protase"/>
    <property type="match status" value="1"/>
</dbReference>
<dbReference type="Pfam" id="PF02674">
    <property type="entry name" value="Colicin_V"/>
    <property type="match status" value="1"/>
</dbReference>
<feature type="transmembrane region" description="Helical" evidence="5">
    <location>
        <begin position="31"/>
        <end position="49"/>
    </location>
</feature>